<evidence type="ECO:0000256" key="1">
    <source>
        <dbReference type="SAM" id="SignalP"/>
    </source>
</evidence>
<evidence type="ECO:0000313" key="3">
    <source>
        <dbReference type="Proteomes" id="UP000266292"/>
    </source>
</evidence>
<organism evidence="2 3">
    <name type="scientific">Pontibacter actiniarum</name>
    <dbReference type="NCBI Taxonomy" id="323450"/>
    <lineage>
        <taxon>Bacteria</taxon>
        <taxon>Pseudomonadati</taxon>
        <taxon>Bacteroidota</taxon>
        <taxon>Cytophagia</taxon>
        <taxon>Cytophagales</taxon>
        <taxon>Hymenobacteraceae</taxon>
        <taxon>Pontibacter</taxon>
    </lineage>
</organism>
<dbReference type="KEGG" id="pact:CA264_08450"/>
<dbReference type="RefSeq" id="WP_084196184.1">
    <property type="nucleotide sequence ID" value="NZ_CP021235.1"/>
</dbReference>
<protein>
    <recommendedName>
        <fullName evidence="4">DUF4876 domain-containing protein</fullName>
    </recommendedName>
</protein>
<keyword evidence="1" id="KW-0732">Signal</keyword>
<dbReference type="EMBL" id="CP021235">
    <property type="protein sequence ID" value="ARS35466.1"/>
    <property type="molecule type" value="Genomic_DNA"/>
</dbReference>
<gene>
    <name evidence="2" type="ORF">CA264_08450</name>
</gene>
<evidence type="ECO:0008006" key="4">
    <source>
        <dbReference type="Google" id="ProtNLM"/>
    </source>
</evidence>
<dbReference type="STRING" id="709015.GCA_000472485_01701"/>
<sequence>MLKLRHYLFLLLLAAMATACSDDNDPTVQPVDFAVTVKYSDAYGNATAPNVTVKATNVDNQLSTEVKTNQIGVANFVGLPVGVYDLTATITYTPEQFQEFAGNTVGSEVVFNSSLTKQLINSASQKQFELELASARVGDLVIKQIYYAGSHRTDGAVFRDQFIEIHNNSDEVIYADGLYFAQLYGSTSTSISNPIPSYLQENGQYDWSKSPGMPQGINANRDYVYTKTVYQIPGSGSQYPIEPGASIVIAQNALNHKAPYQDQEGNVVAPRDPGLTVDLSGADFEAFYNKGFDSDLDNPAVPDLIVHQPMGNDMILDVIGRDAYAIFRTEDPVSSWPSFPTPDKPTSANVYFQVPVADLIDGVETQASPQQLRPKKLSNAVDAGYTYVPLGIYSSQSVMREVARTFNGRYILKDTNNSTNDFKVMERASPRGY</sequence>
<dbReference type="OrthoDB" id="1409865at2"/>
<dbReference type="Gene3D" id="2.60.40.10">
    <property type="entry name" value="Immunoglobulins"/>
    <property type="match status" value="1"/>
</dbReference>
<feature type="chain" id="PRO_5012078446" description="DUF4876 domain-containing protein" evidence="1">
    <location>
        <begin position="20"/>
        <end position="433"/>
    </location>
</feature>
<name>A0A1X9YRF6_9BACT</name>
<dbReference type="InterPro" id="IPR032627">
    <property type="entry name" value="DUF4876"/>
</dbReference>
<accession>A0A1X9YRF6</accession>
<dbReference type="InterPro" id="IPR013783">
    <property type="entry name" value="Ig-like_fold"/>
</dbReference>
<keyword evidence="3" id="KW-1185">Reference proteome</keyword>
<feature type="signal peptide" evidence="1">
    <location>
        <begin position="1"/>
        <end position="19"/>
    </location>
</feature>
<dbReference type="Pfam" id="PF16215">
    <property type="entry name" value="DUF4876"/>
    <property type="match status" value="1"/>
</dbReference>
<dbReference type="Proteomes" id="UP000266292">
    <property type="component" value="Chromosome"/>
</dbReference>
<dbReference type="AlphaFoldDB" id="A0A1X9YRF6"/>
<proteinExistence type="predicted"/>
<dbReference type="PROSITE" id="PS51257">
    <property type="entry name" value="PROKAR_LIPOPROTEIN"/>
    <property type="match status" value="1"/>
</dbReference>
<evidence type="ECO:0000313" key="2">
    <source>
        <dbReference type="EMBL" id="ARS35466.1"/>
    </source>
</evidence>
<reference evidence="3" key="1">
    <citation type="submission" date="2017-05" db="EMBL/GenBank/DDBJ databases">
        <authorList>
            <person name="Ray J."/>
            <person name="Price M."/>
            <person name="Deutschbauer A."/>
        </authorList>
    </citation>
    <scope>NUCLEOTIDE SEQUENCE [LARGE SCALE GENOMIC DNA]</scope>
    <source>
        <strain evidence="3">DSM 19842</strain>
    </source>
</reference>